<evidence type="ECO:0000259" key="1">
    <source>
        <dbReference type="PROSITE" id="PS51194"/>
    </source>
</evidence>
<dbReference type="SUPFAM" id="SSF52540">
    <property type="entry name" value="P-loop containing nucleoside triphosphate hydrolases"/>
    <property type="match status" value="1"/>
</dbReference>
<dbReference type="InterPro" id="IPR027417">
    <property type="entry name" value="P-loop_NTPase"/>
</dbReference>
<dbReference type="Gene3D" id="3.40.50.300">
    <property type="entry name" value="P-loop containing nucleotide triphosphate hydrolases"/>
    <property type="match status" value="1"/>
</dbReference>
<accession>W9DB79</accession>
<dbReference type="PROSITE" id="PS51194">
    <property type="entry name" value="HELICASE_CTER"/>
    <property type="match status" value="1"/>
</dbReference>
<dbReference type="CDD" id="cd18785">
    <property type="entry name" value="SF2_C"/>
    <property type="match status" value="1"/>
</dbReference>
<dbReference type="Proteomes" id="UP000035035">
    <property type="component" value="Unassembled WGS sequence"/>
</dbReference>
<reference evidence="2 3" key="1">
    <citation type="journal article" date="2014" name="Genome Announc.">
        <title>Draft Genome Sequence of Gordonia alkanivorans Strain CGMCC6845, a Halotolerant Hydrocarbon-Degrading Bacterium.</title>
        <authorList>
            <person name="Wang X."/>
            <person name="Jin D."/>
            <person name="Zhou L."/>
            <person name="Wu L."/>
            <person name="An W."/>
            <person name="Zhao L."/>
        </authorList>
    </citation>
    <scope>NUCLEOTIDE SEQUENCE [LARGE SCALE GENOMIC DNA]</scope>
    <source>
        <strain evidence="2 3">CGMCC 6845</strain>
    </source>
</reference>
<proteinExistence type="predicted"/>
<gene>
    <name evidence="2" type="ORF">V525_17280</name>
</gene>
<evidence type="ECO:0000313" key="3">
    <source>
        <dbReference type="Proteomes" id="UP000035035"/>
    </source>
</evidence>
<keyword evidence="3" id="KW-1185">Reference proteome</keyword>
<protein>
    <recommendedName>
        <fullName evidence="1">Helicase C-terminal domain-containing protein</fullName>
    </recommendedName>
</protein>
<dbReference type="Pfam" id="PF00271">
    <property type="entry name" value="Helicase_C"/>
    <property type="match status" value="1"/>
</dbReference>
<evidence type="ECO:0000313" key="2">
    <source>
        <dbReference type="EMBL" id="ETA05632.1"/>
    </source>
</evidence>
<sequence length="894" mass="99349">MVIPGDPSTMPGLILDMARLGSPDLARDDLIRALRPLVSGYRSWLQKQRGRLTEAEIARYTPAGEDALRTAHSVADRLERAIELLSTDGLAREAFRFANQAMALQRVRGEVSRKRAANPDLDLGRLLREHEVPEQRSWRPFQLAFALLCLPGLTDPAHEDAHRYADDGEVQLLFFPTGGGKTEAYLGLTAYTLAIRRLQGVVGTGDEARDGTDGIAVLMRYTLRLLTAQQFQRAAALLCACEWLRRERIDSGDSRWGSVPFRLGLWVGVSVTPNTYENAKSEIESKRGFEADVGGVLQLVACPWCGLRLSTGRDLTYDDRRRRVLTHCPDPDGNCPFSRRQSPDEGLPVLTVDEEIYRLTPSLLIGTVDKFAQLPWRASTAPLFGQVASRCDRHGWQNPDFESFCRSRHPASGNFPATVPSPAMRLRPPDLIIQDELHLIADALGSMVGLYEAVIDDLCSRQAGNARIRPVVVASTATVRRAADQCEQVFARGLTVFPPQVLDAGETFFSTITVPSVDTPARRYRGVCAPGESLKAVEIRVMSAVLEHSQYVFDTYGERAADPYMTVVDYFTSTRELAGMHRLADDDVAERLGSQKVRTRRRRPLIQELTSRMPSGRITSILGELDRNFEYRFDSTAALDRLKRDPAAAAEFKERVRPIDVLLATSMLQVGVDIPRLGLMLVTGQPKNTAEYIQATSRVGRDRNKPGLVLTMLQWSRPRDLGHFETFVHSHETFGARIEGITTTPFSDRALDRGLAAVLVAAIRHSSTAALPNKAAHTVPLDGALSRRLREVLEHRAARVTHHQEFADSVGKRVQNLLDTWSKRRTTLPAGQLGYTEAPDVAGLITIPDTQAWRSFTCPMSLREVENEVLLQLQPVDTTVLDAPAWTYASEVQQ</sequence>
<dbReference type="PATRIC" id="fig|1423140.3.peg.3458"/>
<dbReference type="HOGENOM" id="CLU_004880_0_0_11"/>
<organism evidence="2 3">
    <name type="scientific">Gordonia alkanivorans CGMCC 6845</name>
    <dbReference type="NCBI Taxonomy" id="1423140"/>
    <lineage>
        <taxon>Bacteria</taxon>
        <taxon>Bacillati</taxon>
        <taxon>Actinomycetota</taxon>
        <taxon>Actinomycetes</taxon>
        <taxon>Mycobacteriales</taxon>
        <taxon>Gordoniaceae</taxon>
        <taxon>Gordonia</taxon>
    </lineage>
</organism>
<feature type="domain" description="Helicase C-terminal" evidence="1">
    <location>
        <begin position="547"/>
        <end position="752"/>
    </location>
</feature>
<dbReference type="EMBL" id="AYXO01000039">
    <property type="protein sequence ID" value="ETA05632.1"/>
    <property type="molecule type" value="Genomic_DNA"/>
</dbReference>
<dbReference type="NCBIfam" id="NF038325">
    <property type="entry name" value="DISARM_DrmAS"/>
    <property type="match status" value="1"/>
</dbReference>
<comment type="caution">
    <text evidence="2">The sequence shown here is derived from an EMBL/GenBank/DDBJ whole genome shotgun (WGS) entry which is preliminary data.</text>
</comment>
<dbReference type="InterPro" id="IPR001650">
    <property type="entry name" value="Helicase_C-like"/>
</dbReference>
<dbReference type="AlphaFoldDB" id="W9DB79"/>
<name>W9DB79_9ACTN</name>
<dbReference type="SMART" id="SM00490">
    <property type="entry name" value="HELICc"/>
    <property type="match status" value="1"/>
</dbReference>